<keyword evidence="2 4" id="KW-0863">Zinc-finger</keyword>
<organism evidence="7 8">
    <name type="scientific">Artemisia annua</name>
    <name type="common">Sweet wormwood</name>
    <dbReference type="NCBI Taxonomy" id="35608"/>
    <lineage>
        <taxon>Eukaryota</taxon>
        <taxon>Viridiplantae</taxon>
        <taxon>Streptophyta</taxon>
        <taxon>Embryophyta</taxon>
        <taxon>Tracheophyta</taxon>
        <taxon>Spermatophyta</taxon>
        <taxon>Magnoliopsida</taxon>
        <taxon>eudicotyledons</taxon>
        <taxon>Gunneridae</taxon>
        <taxon>Pentapetalae</taxon>
        <taxon>asterids</taxon>
        <taxon>campanulids</taxon>
        <taxon>Asterales</taxon>
        <taxon>Asteraceae</taxon>
        <taxon>Asteroideae</taxon>
        <taxon>Anthemideae</taxon>
        <taxon>Artemisiinae</taxon>
        <taxon>Artemisia</taxon>
    </lineage>
</organism>
<keyword evidence="1" id="KW-0479">Metal-binding</keyword>
<evidence type="ECO:0000313" key="8">
    <source>
        <dbReference type="Proteomes" id="UP000245207"/>
    </source>
</evidence>
<dbReference type="InterPro" id="IPR058594">
    <property type="entry name" value="PB1-like_dom_pln"/>
</dbReference>
<dbReference type="GO" id="GO:0008270">
    <property type="term" value="F:zinc ion binding"/>
    <property type="evidence" value="ECO:0007669"/>
    <property type="project" value="UniProtKB-KW"/>
</dbReference>
<name>A0A2U1MYY8_ARTAN</name>
<protein>
    <submittedName>
        <fullName evidence="7">Transposase, mutator type</fullName>
    </submittedName>
</protein>
<evidence type="ECO:0000259" key="6">
    <source>
        <dbReference type="PROSITE" id="PS50966"/>
    </source>
</evidence>
<dbReference type="InterPro" id="IPR007527">
    <property type="entry name" value="Znf_SWIM"/>
</dbReference>
<dbReference type="Proteomes" id="UP000245207">
    <property type="component" value="Unassembled WGS sequence"/>
</dbReference>
<comment type="caution">
    <text evidence="7">The sequence shown here is derived from an EMBL/GenBank/DDBJ whole genome shotgun (WGS) entry which is preliminary data.</text>
</comment>
<feature type="region of interest" description="Disordered" evidence="5">
    <location>
        <begin position="195"/>
        <end position="221"/>
    </location>
</feature>
<dbReference type="Pfam" id="PF26130">
    <property type="entry name" value="PB1-like"/>
    <property type="match status" value="1"/>
</dbReference>
<keyword evidence="3" id="KW-0862">Zinc</keyword>
<feature type="compositionally biased region" description="Basic residues" evidence="5">
    <location>
        <begin position="847"/>
        <end position="863"/>
    </location>
</feature>
<feature type="region of interest" description="Disordered" evidence="5">
    <location>
        <begin position="911"/>
        <end position="955"/>
    </location>
</feature>
<dbReference type="OrthoDB" id="1918246at2759"/>
<evidence type="ECO:0000256" key="5">
    <source>
        <dbReference type="SAM" id="MobiDB-lite"/>
    </source>
</evidence>
<dbReference type="Pfam" id="PF04434">
    <property type="entry name" value="SWIM"/>
    <property type="match status" value="1"/>
</dbReference>
<dbReference type="InterPro" id="IPR018289">
    <property type="entry name" value="MULE_transposase_dom"/>
</dbReference>
<evidence type="ECO:0000256" key="2">
    <source>
        <dbReference type="ARBA" id="ARBA00022771"/>
    </source>
</evidence>
<feature type="compositionally biased region" description="Low complexity" evidence="5">
    <location>
        <begin position="919"/>
        <end position="938"/>
    </location>
</feature>
<evidence type="ECO:0000256" key="1">
    <source>
        <dbReference type="ARBA" id="ARBA00022723"/>
    </source>
</evidence>
<dbReference type="PANTHER" id="PTHR31973">
    <property type="entry name" value="POLYPROTEIN, PUTATIVE-RELATED"/>
    <property type="match status" value="1"/>
</dbReference>
<dbReference type="STRING" id="35608.A0A2U1MYY8"/>
<feature type="domain" description="SWIM-type" evidence="6">
    <location>
        <begin position="754"/>
        <end position="796"/>
    </location>
</feature>
<evidence type="ECO:0000313" key="7">
    <source>
        <dbReference type="EMBL" id="PWA66436.1"/>
    </source>
</evidence>
<dbReference type="AlphaFoldDB" id="A0A2U1MYY8"/>
<keyword evidence="8" id="KW-1185">Reference proteome</keyword>
<evidence type="ECO:0000256" key="3">
    <source>
        <dbReference type="ARBA" id="ARBA00022833"/>
    </source>
</evidence>
<dbReference type="PROSITE" id="PS50966">
    <property type="entry name" value="ZF_SWIM"/>
    <property type="match status" value="1"/>
</dbReference>
<feature type="compositionally biased region" description="Polar residues" evidence="5">
    <location>
        <begin position="939"/>
        <end position="953"/>
    </location>
</feature>
<feature type="region of interest" description="Disordered" evidence="5">
    <location>
        <begin position="845"/>
        <end position="878"/>
    </location>
</feature>
<dbReference type="InterPro" id="IPR006564">
    <property type="entry name" value="Znf_PMZ"/>
</dbReference>
<gene>
    <name evidence="7" type="ORF">CTI12_AA327350</name>
</gene>
<dbReference type="SMART" id="SM00575">
    <property type="entry name" value="ZnF_PMZ"/>
    <property type="match status" value="1"/>
</dbReference>
<dbReference type="Pfam" id="PF10551">
    <property type="entry name" value="MULE"/>
    <property type="match status" value="1"/>
</dbReference>
<proteinExistence type="predicted"/>
<dbReference type="PANTHER" id="PTHR31973:SF190">
    <property type="entry name" value="MULE TRANSPOSASE DOMAIN-CONTAINING PROTEIN"/>
    <property type="match status" value="1"/>
</dbReference>
<evidence type="ECO:0000256" key="4">
    <source>
        <dbReference type="PROSITE-ProRule" id="PRU00325"/>
    </source>
</evidence>
<accession>A0A2U1MYY8</accession>
<sequence length="992" mass="113557">MVVYEWHIRDYDDEVNEVNAYLIELNEMVKQIGYKRSKVMYYHFKIPNSNLDFGLQALGNDQDVLNLLKYTDKYKLIEVYIEHDSTDLETYMKSPRSLVIEELPDEQKTKLVKKKAPKKRNRLPLLLTMGDGSDEEDNGVGNVNVIGQGGDVGNDLLRQAMDEEFDPFFGEQNGPNIAPTTTPTRNETFVEVEHDEEYDIDNDLEVSSDSDKESDENDSDFVDDEHVLNEVDVDMKDFYENIDKDVEWIGCSNGNAEIPAEVNVEEGYDIDYFDSASDSEELEGARNKALRDLKKEHEKQDNVDNIAPFFVGKLFPEKDSVRKLVYAHAVAIRRQLYIWKNDTERIRVVCREKSTEKRSTSRATAHGGDFNKVGVKTIKVGGTKGQYKYEEITCPWVLHISKSKEQESWRVKTLKPEVPIRALKDQLQKKYQLGISDNRIYRAKAKATMKVKGDYTQQYAILRDYVLELQRTNRDTTVKLDVERGDPSEPTRQFRRIYICLGALKKGFKAGQKELLGLDGCFMKGQYPGQLPTAVGIDPNHGTYPLAYAIVEAETLNSWSWFLTTLGDDLDLTRESHFTFMSDRQKGIIPAIARVFPSAEHRYRVRHIYENMKLQWKGELFKELIWKCASATTIPYFDKAMDELRKADEKAYEWLKKIPPQHWSRSHFSGRANCDMLLNNICEVFNRQLVDGRDVSIITCLEFVREYLMKRIVNVQKVIDKSKGPLTPSATVLFNAIKEKASLYKVLWNGENEYQVTGPWDDQVVVDVMKKNCSCRKWELTGMPCKHVVAALWDRAGHKDDGGIPENWVHPSYWLATWKKVYSYKIYCLNGPDLWKKHPCPNTLIPPKHHTQIGRPPKKRKKSAHELSSQKMSSGGKLSRVGKTVTCTFCKTLGHTKRSCKVKVGGYQPMGASAANTGRSSQKSATTSTKASQRSASTPTRASQKSASTLTRASQRKNVEHLQSLHNNKKDDLDLLVSMKYELLLDGHKNNF</sequence>
<reference evidence="7 8" key="1">
    <citation type="journal article" date="2018" name="Mol. Plant">
        <title>The genome of Artemisia annua provides insight into the evolution of Asteraceae family and artemisinin biosynthesis.</title>
        <authorList>
            <person name="Shen Q."/>
            <person name="Zhang L."/>
            <person name="Liao Z."/>
            <person name="Wang S."/>
            <person name="Yan T."/>
            <person name="Shi P."/>
            <person name="Liu M."/>
            <person name="Fu X."/>
            <person name="Pan Q."/>
            <person name="Wang Y."/>
            <person name="Lv Z."/>
            <person name="Lu X."/>
            <person name="Zhang F."/>
            <person name="Jiang W."/>
            <person name="Ma Y."/>
            <person name="Chen M."/>
            <person name="Hao X."/>
            <person name="Li L."/>
            <person name="Tang Y."/>
            <person name="Lv G."/>
            <person name="Zhou Y."/>
            <person name="Sun X."/>
            <person name="Brodelius P.E."/>
            <person name="Rose J.K.C."/>
            <person name="Tang K."/>
        </authorList>
    </citation>
    <scope>NUCLEOTIDE SEQUENCE [LARGE SCALE GENOMIC DNA]</scope>
    <source>
        <strain evidence="8">cv. Huhao1</strain>
        <tissue evidence="7">Leaf</tissue>
    </source>
</reference>
<dbReference type="EMBL" id="PKPP01004027">
    <property type="protein sequence ID" value="PWA66436.1"/>
    <property type="molecule type" value="Genomic_DNA"/>
</dbReference>